<dbReference type="Proteomes" id="UP000264208">
    <property type="component" value="Chromosome"/>
</dbReference>
<dbReference type="RefSeq" id="WP_146778135.1">
    <property type="nucleotide sequence ID" value="NZ_AP011526.1"/>
</dbReference>
<dbReference type="KEGG" id="mmak:MMKA1_08050"/>
<accession>A0A2Z5PD66</accession>
<evidence type="ECO:0000313" key="2">
    <source>
        <dbReference type="EMBL" id="BAP60922.1"/>
    </source>
</evidence>
<dbReference type="GeneID" id="41279221"/>
<proteinExistence type="predicted"/>
<protein>
    <recommendedName>
        <fullName evidence="1">DUF4357 domain-containing protein</fullName>
    </recommendedName>
</protein>
<dbReference type="Pfam" id="PF14267">
    <property type="entry name" value="DUF4357"/>
    <property type="match status" value="1"/>
</dbReference>
<reference evidence="2 3" key="1">
    <citation type="submission" date="2009-06" db="EMBL/GenBank/DDBJ databases">
        <title>Molecular Evidence for Microbiologically Influenced Corrosion from genome of Methanogen.</title>
        <authorList>
            <person name="Ito N."/>
            <person name="Tsurumaru H."/>
            <person name="Shimizu A."/>
            <person name="Harada T."/>
            <person name="Hosoyama A."/>
            <person name="Horikawa H."/>
            <person name="Wakai S."/>
            <person name="Sasaki K."/>
            <person name="Nishijima K."/>
            <person name="Ataku H."/>
            <person name="Yamazaki J."/>
            <person name="Mise M."/>
            <person name="Yamazaki S."/>
            <person name="Tanikawa S."/>
            <person name="Harayama S."/>
            <person name="Fujita N."/>
        </authorList>
    </citation>
    <scope>NUCLEOTIDE SEQUENCE [LARGE SCALE GENOMIC DNA]</scope>
    <source>
        <strain evidence="3">KA1 ( NBRC 102054)</strain>
    </source>
</reference>
<gene>
    <name evidence="2" type="ORF">MMKA1_08050</name>
</gene>
<dbReference type="InterPro" id="IPR025579">
    <property type="entry name" value="DUF4357"/>
</dbReference>
<dbReference type="CDD" id="cd10447">
    <property type="entry name" value="GIY-YIG_unchar_2"/>
    <property type="match status" value="1"/>
</dbReference>
<dbReference type="EMBL" id="AP011526">
    <property type="protein sequence ID" value="BAP60922.1"/>
    <property type="molecule type" value="Genomic_DNA"/>
</dbReference>
<name>A0A2Z5PD66_METMI</name>
<sequence length="271" mass="30651">MEKREMHTKIIGDIKICEYLDSTLQAVLIPRSLLKSIKDVSECSNLDGTGIYFLFGDFDELGKVETYIGESEQVLKRLSEHKETLEWNSCVYILSSKNQFNKAYIKYLESQFISKAVLSKKVRLLNSYNSQNIQLEYGKITLDRFIPDVEGYLSALGYPLFEKLDENTELTFYCNTENGTAKGRYIGGKFRVLKNSCAKFGESSSMSPHNVLLKNTLINSGIIQKSNRTCVFTEDYEFNSASAAACVVKGANVSGWTVWKTSDGRTLKDVY</sequence>
<dbReference type="AlphaFoldDB" id="A0A2Z5PD66"/>
<evidence type="ECO:0000313" key="3">
    <source>
        <dbReference type="Proteomes" id="UP000264208"/>
    </source>
</evidence>
<organism evidence="2 3">
    <name type="scientific">Methanococcus maripaludis KA1</name>
    <dbReference type="NCBI Taxonomy" id="637914"/>
    <lineage>
        <taxon>Archaea</taxon>
        <taxon>Methanobacteriati</taxon>
        <taxon>Methanobacteriota</taxon>
        <taxon>Methanomada group</taxon>
        <taxon>Methanococci</taxon>
        <taxon>Methanococcales</taxon>
        <taxon>Methanococcaceae</taxon>
        <taxon>Methanococcus</taxon>
    </lineage>
</organism>
<feature type="domain" description="DUF4357" evidence="1">
    <location>
        <begin position="214"/>
        <end position="267"/>
    </location>
</feature>
<evidence type="ECO:0000259" key="1">
    <source>
        <dbReference type="Pfam" id="PF14267"/>
    </source>
</evidence>